<evidence type="ECO:0000256" key="1">
    <source>
        <dbReference type="SAM" id="SignalP"/>
    </source>
</evidence>
<feature type="signal peptide" evidence="1">
    <location>
        <begin position="1"/>
        <end position="23"/>
    </location>
</feature>
<dbReference type="PROSITE" id="PS51257">
    <property type="entry name" value="PROKAR_LIPOPROTEIN"/>
    <property type="match status" value="1"/>
</dbReference>
<gene>
    <name evidence="2" type="ORF">HPDFL43_08294</name>
</gene>
<accession>A9D9G0</accession>
<dbReference type="Proteomes" id="UP000004291">
    <property type="component" value="Chromosome"/>
</dbReference>
<evidence type="ECO:0000313" key="3">
    <source>
        <dbReference type="Proteomes" id="UP000004291"/>
    </source>
</evidence>
<keyword evidence="1" id="KW-0732">Signal</keyword>
<name>A9D9G0_HOEPD</name>
<comment type="caution">
    <text evidence="2">The sequence shown here is derived from an EMBL/GenBank/DDBJ whole genome shotgun (WGS) entry which is preliminary data.</text>
</comment>
<sequence length="110" mass="11740">MRFRLALLSVFAVVVSACTTTSAPTNPLQERWNGKSAGEFFAAFGPPNSDRSGPGGTTVNTWRGGFTGGRSCYVELIVNKDYTIRTIRALADRPGTNGGPSHCEKTLDAD</sequence>
<dbReference type="AlphaFoldDB" id="A9D9G0"/>
<reference evidence="2 3" key="1">
    <citation type="submission" date="2007-10" db="EMBL/GenBank/DDBJ databases">
        <authorList>
            <person name="Wagner-Dobler I."/>
            <person name="Ferriera S."/>
            <person name="Johnson J."/>
            <person name="Kravitz S."/>
            <person name="Beeson K."/>
            <person name="Sutton G."/>
            <person name="Rogers Y.-H."/>
            <person name="Friedman R."/>
            <person name="Frazier M."/>
            <person name="Venter J.C."/>
        </authorList>
    </citation>
    <scope>NUCLEOTIDE SEQUENCE [LARGE SCALE GENOMIC DNA]</scope>
    <source>
        <strain evidence="2 3">DFL-43</strain>
    </source>
</reference>
<dbReference type="EMBL" id="ABIA03000002">
    <property type="protein sequence ID" value="EDQ32934.2"/>
    <property type="molecule type" value="Genomic_DNA"/>
</dbReference>
<dbReference type="OrthoDB" id="8238109at2"/>
<keyword evidence="3" id="KW-1185">Reference proteome</keyword>
<proteinExistence type="predicted"/>
<dbReference type="eggNOG" id="ENOG50345GN">
    <property type="taxonomic scope" value="Bacteria"/>
</dbReference>
<feature type="chain" id="PRO_5002733835" description="Lipoprotein" evidence="1">
    <location>
        <begin position="24"/>
        <end position="110"/>
    </location>
</feature>
<dbReference type="HOGENOM" id="CLU_122849_0_0_5"/>
<evidence type="ECO:0008006" key="4">
    <source>
        <dbReference type="Google" id="ProtNLM"/>
    </source>
</evidence>
<protein>
    <recommendedName>
        <fullName evidence="4">Lipoprotein</fullName>
    </recommendedName>
</protein>
<dbReference type="RefSeq" id="WP_040450102.1">
    <property type="nucleotide sequence ID" value="NZ_CM002917.1"/>
</dbReference>
<evidence type="ECO:0000313" key="2">
    <source>
        <dbReference type="EMBL" id="EDQ32934.2"/>
    </source>
</evidence>
<reference evidence="2 3" key="2">
    <citation type="submission" date="2012-06" db="EMBL/GenBank/DDBJ databases">
        <authorList>
            <person name="Fiebig A."/>
        </authorList>
    </citation>
    <scope>NUCLEOTIDE SEQUENCE [LARGE SCALE GENOMIC DNA]</scope>
    <source>
        <strain evidence="2 3">DFL-43</strain>
    </source>
</reference>
<organism evidence="2 3">
    <name type="scientific">Hoeflea phototrophica (strain DSM 17068 / NCIMB 14078 / DFL-43)</name>
    <dbReference type="NCBI Taxonomy" id="411684"/>
    <lineage>
        <taxon>Bacteria</taxon>
        <taxon>Pseudomonadati</taxon>
        <taxon>Pseudomonadota</taxon>
        <taxon>Alphaproteobacteria</taxon>
        <taxon>Hyphomicrobiales</taxon>
        <taxon>Rhizobiaceae</taxon>
        <taxon>Hoeflea</taxon>
    </lineage>
</organism>